<sequence>MSIGQTLLLYYRIFFYYLYSGKGINTYSTTEIDRRILVHIYSLVLVIRLFSFPHYRAKCYGDDLRANLRNVIVPFTGIPLSIFCLNKIFCLFFLIFIYPLWAFIGSIYLSIYDPRKKSIDQHFYEQLLKPNHWFATWRINCTIVAYHSYKKWKQTKEQYAMEDKGRFLIEGKKLNIPVTPVLDIPRIMIKHKSIEGGMGINVYDNFATNYGDWIIQKVFSNSDFIQHLVTSDAPLSTVRVITSRDPSSSSIKVKTMVFRAGRIRQKTDHNAIFYNIDFNSSHRLSSGTTNRHWYQTGLKSFDTKSIWEEQNYSVHPDSHERIEGIKWPNVNEMIQCTCQAHAKLCPNVPIIGWDVAWTNEDRPLMLLELNISCNFFNGHFDIKEYTNFCYEWFHTLDV</sequence>
<dbReference type="EMBL" id="CAJNOL010000494">
    <property type="protein sequence ID" value="CAF1090265.1"/>
    <property type="molecule type" value="Genomic_DNA"/>
</dbReference>
<dbReference type="EMBL" id="CAJNOH010000274">
    <property type="protein sequence ID" value="CAF0979282.1"/>
    <property type="molecule type" value="Genomic_DNA"/>
</dbReference>
<evidence type="ECO:0000313" key="8">
    <source>
        <dbReference type="EMBL" id="CAF3955923.1"/>
    </source>
</evidence>
<evidence type="ECO:0000313" key="10">
    <source>
        <dbReference type="Proteomes" id="UP000663870"/>
    </source>
</evidence>
<evidence type="ECO:0000256" key="1">
    <source>
        <dbReference type="SAM" id="Phobius"/>
    </source>
</evidence>
<dbReference type="Proteomes" id="UP000663874">
    <property type="component" value="Unassembled WGS sequence"/>
</dbReference>
<name>A0A814F7D6_9BILA</name>
<feature type="transmembrane region" description="Helical" evidence="1">
    <location>
        <begin position="67"/>
        <end position="85"/>
    </location>
</feature>
<evidence type="ECO:0000313" key="7">
    <source>
        <dbReference type="EMBL" id="CAF3584171.1"/>
    </source>
</evidence>
<dbReference type="InterPro" id="IPR039523">
    <property type="entry name" value="RimK-rel_E_lig_ATP-grasp"/>
</dbReference>
<keyword evidence="10" id="KW-1185">Reference proteome</keyword>
<dbReference type="Proteomes" id="UP000663823">
    <property type="component" value="Unassembled WGS sequence"/>
</dbReference>
<feature type="transmembrane region" description="Helical" evidence="1">
    <location>
        <begin position="91"/>
        <end position="111"/>
    </location>
</feature>
<proteinExistence type="predicted"/>
<feature type="domain" description="Alpha-L-glutamate ligase-related protein ATP-grasp" evidence="2">
    <location>
        <begin position="214"/>
        <end position="371"/>
    </location>
</feature>
<evidence type="ECO:0000313" key="3">
    <source>
        <dbReference type="EMBL" id="CAF0979282.1"/>
    </source>
</evidence>
<evidence type="ECO:0000259" key="2">
    <source>
        <dbReference type="Pfam" id="PF14397"/>
    </source>
</evidence>
<comment type="caution">
    <text evidence="3">The sequence shown here is derived from an EMBL/GenBank/DDBJ whole genome shotgun (WGS) entry which is preliminary data.</text>
</comment>
<dbReference type="Proteomes" id="UP000663870">
    <property type="component" value="Unassembled WGS sequence"/>
</dbReference>
<dbReference type="Proteomes" id="UP000663882">
    <property type="component" value="Unassembled WGS sequence"/>
</dbReference>
<keyword evidence="1" id="KW-0812">Transmembrane</keyword>
<dbReference type="EMBL" id="CAJOAX010000406">
    <property type="protein sequence ID" value="CAF3584171.1"/>
    <property type="molecule type" value="Genomic_DNA"/>
</dbReference>
<accession>A0A814F7D6</accession>
<protein>
    <recommendedName>
        <fullName evidence="2">Alpha-L-glutamate ligase-related protein ATP-grasp domain-containing protein</fullName>
    </recommendedName>
</protein>
<evidence type="ECO:0000313" key="9">
    <source>
        <dbReference type="Proteomes" id="UP000663854"/>
    </source>
</evidence>
<dbReference type="AlphaFoldDB" id="A0A814F7D6"/>
<evidence type="ECO:0000313" key="6">
    <source>
        <dbReference type="EMBL" id="CAF1090265.1"/>
    </source>
</evidence>
<dbReference type="Pfam" id="PF14397">
    <property type="entry name" value="ATPgrasp_ST"/>
    <property type="match status" value="1"/>
</dbReference>
<reference evidence="3" key="1">
    <citation type="submission" date="2021-02" db="EMBL/GenBank/DDBJ databases">
        <authorList>
            <person name="Nowell W R."/>
        </authorList>
    </citation>
    <scope>NUCLEOTIDE SEQUENCE</scope>
</reference>
<keyword evidence="1" id="KW-1133">Transmembrane helix</keyword>
<dbReference type="EMBL" id="CAJOBE010004987">
    <property type="protein sequence ID" value="CAF3955923.1"/>
    <property type="molecule type" value="Genomic_DNA"/>
</dbReference>
<evidence type="ECO:0000313" key="4">
    <source>
        <dbReference type="EMBL" id="CAF1040564.1"/>
    </source>
</evidence>
<dbReference type="OrthoDB" id="35279at2759"/>
<feature type="transmembrane region" description="Helical" evidence="1">
    <location>
        <begin position="36"/>
        <end position="55"/>
    </location>
</feature>
<gene>
    <name evidence="8" type="ORF">FNK824_LOCUS23499</name>
    <name evidence="5" type="ORF">JXQ802_LOCUS18636</name>
    <name evidence="6" type="ORF">JXQ802_LOCUS18652</name>
    <name evidence="7" type="ORF">OTI717_LOCUS5966</name>
    <name evidence="3" type="ORF">PYM288_LOCUS13528</name>
    <name evidence="4" type="ORF">RFH988_LOCUS16197</name>
</gene>
<evidence type="ECO:0000313" key="5">
    <source>
        <dbReference type="EMBL" id="CAF1089973.1"/>
    </source>
</evidence>
<keyword evidence="1" id="KW-0472">Membrane</keyword>
<dbReference type="Proteomes" id="UP000663854">
    <property type="component" value="Unassembled WGS sequence"/>
</dbReference>
<dbReference type="EMBL" id="CAJNOL010000493">
    <property type="protein sequence ID" value="CAF1089973.1"/>
    <property type="molecule type" value="Genomic_DNA"/>
</dbReference>
<organism evidence="3 9">
    <name type="scientific">Rotaria sordida</name>
    <dbReference type="NCBI Taxonomy" id="392033"/>
    <lineage>
        <taxon>Eukaryota</taxon>
        <taxon>Metazoa</taxon>
        <taxon>Spiralia</taxon>
        <taxon>Gnathifera</taxon>
        <taxon>Rotifera</taxon>
        <taxon>Eurotatoria</taxon>
        <taxon>Bdelloidea</taxon>
        <taxon>Philodinida</taxon>
        <taxon>Philodinidae</taxon>
        <taxon>Rotaria</taxon>
    </lineage>
</organism>
<dbReference type="EMBL" id="CAJNOO010000818">
    <property type="protein sequence ID" value="CAF1040564.1"/>
    <property type="molecule type" value="Genomic_DNA"/>
</dbReference>